<dbReference type="AlphaFoldDB" id="A0A225V119"/>
<evidence type="ECO:0000313" key="2">
    <source>
        <dbReference type="EMBL" id="OWY99150.1"/>
    </source>
</evidence>
<name>A0A225V119_9STRA</name>
<evidence type="ECO:0000313" key="3">
    <source>
        <dbReference type="Proteomes" id="UP000198211"/>
    </source>
</evidence>
<feature type="region of interest" description="Disordered" evidence="1">
    <location>
        <begin position="232"/>
        <end position="258"/>
    </location>
</feature>
<dbReference type="EMBL" id="NBNE01008747">
    <property type="protein sequence ID" value="OWY99150.1"/>
    <property type="molecule type" value="Genomic_DNA"/>
</dbReference>
<dbReference type="GO" id="GO:0003676">
    <property type="term" value="F:nucleic acid binding"/>
    <property type="evidence" value="ECO:0007669"/>
    <property type="project" value="InterPro"/>
</dbReference>
<dbReference type="SUPFAM" id="SSF57756">
    <property type="entry name" value="Retrovirus zinc finger-like domains"/>
    <property type="match status" value="1"/>
</dbReference>
<sequence>MSVQGGWTSQAKIRELKMKMPSAVRNWRSQLPKHNLSTEFRREYLKSSTSEPERCFSMRQKSSESALDFFYRLNEAAADKAGINYRKSKKEREEHIKRFLKNLKDSQLKVGLRKQRFKDLEDLVYVLKQDRDAVVDGYVRSSSQKRDFRADNIPSSRHRPKGRAFVGLNEDEAGWDSEGTFDEVEEVNPKVESKIVERGSLCGPSAEVRTQPTPTEQDIHNAVYRVMENAGWRPHQSGSQSGWQSPRPRWQSPRPNNPDRNEFCEQCMKFGHKEHNCWIDMVCERCGQNGHPGHACRA</sequence>
<evidence type="ECO:0000256" key="1">
    <source>
        <dbReference type="SAM" id="MobiDB-lite"/>
    </source>
</evidence>
<dbReference type="GO" id="GO:0008270">
    <property type="term" value="F:zinc ion binding"/>
    <property type="evidence" value="ECO:0007669"/>
    <property type="project" value="InterPro"/>
</dbReference>
<dbReference type="InterPro" id="IPR036875">
    <property type="entry name" value="Znf_CCHC_sf"/>
</dbReference>
<comment type="caution">
    <text evidence="2">The sequence shown here is derived from an EMBL/GenBank/DDBJ whole genome shotgun (WGS) entry which is preliminary data.</text>
</comment>
<protein>
    <recommendedName>
        <fullName evidence="4">CCHC-type domain-containing protein</fullName>
    </recommendedName>
</protein>
<organism evidence="2 3">
    <name type="scientific">Phytophthora megakarya</name>
    <dbReference type="NCBI Taxonomy" id="4795"/>
    <lineage>
        <taxon>Eukaryota</taxon>
        <taxon>Sar</taxon>
        <taxon>Stramenopiles</taxon>
        <taxon>Oomycota</taxon>
        <taxon>Peronosporomycetes</taxon>
        <taxon>Peronosporales</taxon>
        <taxon>Peronosporaceae</taxon>
        <taxon>Phytophthora</taxon>
    </lineage>
</organism>
<feature type="compositionally biased region" description="Low complexity" evidence="1">
    <location>
        <begin position="243"/>
        <end position="254"/>
    </location>
</feature>
<accession>A0A225V119</accession>
<reference evidence="3" key="1">
    <citation type="submission" date="2017-03" db="EMBL/GenBank/DDBJ databases">
        <title>Phytopthora megakarya and P. palmivora, two closely related causual agents of cacao black pod achieved similar genome size and gene model numbers by different mechanisms.</title>
        <authorList>
            <person name="Ali S."/>
            <person name="Shao J."/>
            <person name="Larry D.J."/>
            <person name="Kronmiller B."/>
            <person name="Shen D."/>
            <person name="Strem M.D."/>
            <person name="Melnick R.L."/>
            <person name="Guiltinan M.J."/>
            <person name="Tyler B.M."/>
            <person name="Meinhardt L.W."/>
            <person name="Bailey B.A."/>
        </authorList>
    </citation>
    <scope>NUCLEOTIDE SEQUENCE [LARGE SCALE GENOMIC DNA]</scope>
    <source>
        <strain evidence="3">zdho120</strain>
    </source>
</reference>
<dbReference type="OrthoDB" id="111316at2759"/>
<proteinExistence type="predicted"/>
<gene>
    <name evidence="2" type="ORF">PHMEG_00029902</name>
</gene>
<evidence type="ECO:0008006" key="4">
    <source>
        <dbReference type="Google" id="ProtNLM"/>
    </source>
</evidence>
<dbReference type="Proteomes" id="UP000198211">
    <property type="component" value="Unassembled WGS sequence"/>
</dbReference>
<keyword evidence="3" id="KW-1185">Reference proteome</keyword>